<dbReference type="EMBL" id="JARMAB010000012">
    <property type="protein sequence ID" value="MED1203274.1"/>
    <property type="molecule type" value="Genomic_DNA"/>
</dbReference>
<accession>A0ABU6MFU5</accession>
<protein>
    <submittedName>
        <fullName evidence="1">Uncharacterized protein</fullName>
    </submittedName>
</protein>
<name>A0ABU6MFU5_9BACI</name>
<organism evidence="1 2">
    <name type="scientific">Heyndrickxia acidicola</name>
    <dbReference type="NCBI Taxonomy" id="209389"/>
    <lineage>
        <taxon>Bacteria</taxon>
        <taxon>Bacillati</taxon>
        <taxon>Bacillota</taxon>
        <taxon>Bacilli</taxon>
        <taxon>Bacillales</taxon>
        <taxon>Bacillaceae</taxon>
        <taxon>Heyndrickxia</taxon>
    </lineage>
</organism>
<keyword evidence="2" id="KW-1185">Reference proteome</keyword>
<comment type="caution">
    <text evidence="1">The sequence shown here is derived from an EMBL/GenBank/DDBJ whole genome shotgun (WGS) entry which is preliminary data.</text>
</comment>
<dbReference type="RefSeq" id="WP_066269164.1">
    <property type="nucleotide sequence ID" value="NZ_JARMAB010000012.1"/>
</dbReference>
<dbReference type="Proteomes" id="UP001341444">
    <property type="component" value="Unassembled WGS sequence"/>
</dbReference>
<proteinExistence type="predicted"/>
<evidence type="ECO:0000313" key="2">
    <source>
        <dbReference type="Proteomes" id="UP001341444"/>
    </source>
</evidence>
<reference evidence="1 2" key="1">
    <citation type="submission" date="2023-03" db="EMBL/GenBank/DDBJ databases">
        <title>Bacillus Genome Sequencing.</title>
        <authorList>
            <person name="Dunlap C."/>
        </authorList>
    </citation>
    <scope>NUCLEOTIDE SEQUENCE [LARGE SCALE GENOMIC DNA]</scope>
    <source>
        <strain evidence="1 2">B-23453</strain>
    </source>
</reference>
<sequence length="89" mass="10457">MGNREEWLVRLFCRRMKKIFCQNIVETDVCCTSSEVSTVIDYTIYTLSYSNDKGEHWSAGFIVKKDTWNIVLELWSKNGEAIAYELYES</sequence>
<evidence type="ECO:0000313" key="1">
    <source>
        <dbReference type="EMBL" id="MED1203274.1"/>
    </source>
</evidence>
<gene>
    <name evidence="1" type="ORF">P4T90_09295</name>
</gene>